<gene>
    <name evidence="2" type="ORF">NUH88_12520</name>
</gene>
<proteinExistence type="predicted"/>
<evidence type="ECO:0000313" key="3">
    <source>
        <dbReference type="Proteomes" id="UP001060336"/>
    </source>
</evidence>
<dbReference type="GO" id="GO:0016746">
    <property type="term" value="F:acyltransferase activity"/>
    <property type="evidence" value="ECO:0007669"/>
    <property type="project" value="UniProtKB-KW"/>
</dbReference>
<feature type="domain" description="DUF374" evidence="1">
    <location>
        <begin position="66"/>
        <end position="135"/>
    </location>
</feature>
<dbReference type="RefSeq" id="WP_257766747.1">
    <property type="nucleotide sequence ID" value="NZ_CP102480.1"/>
</dbReference>
<dbReference type="InterPro" id="IPR007172">
    <property type="entry name" value="DUF374"/>
</dbReference>
<keyword evidence="3" id="KW-1185">Reference proteome</keyword>
<organism evidence="2 3">
    <name type="scientific">Nisaea acidiphila</name>
    <dbReference type="NCBI Taxonomy" id="1862145"/>
    <lineage>
        <taxon>Bacteria</taxon>
        <taxon>Pseudomonadati</taxon>
        <taxon>Pseudomonadota</taxon>
        <taxon>Alphaproteobacteria</taxon>
        <taxon>Rhodospirillales</taxon>
        <taxon>Thalassobaculaceae</taxon>
        <taxon>Nisaea</taxon>
    </lineage>
</organism>
<sequence>MLKRLLRTETGREVASRLLAGLIRLLACTIRWQTLNPEIRDRALGSDQPAIGAFWHNRIMLMTEIWPRGRPMAMLQSKHPDGRLIARTIQHLGIDDIVGSAGKGKGGAQAIRAMLRALKNGSSVAITPDGPRGPRMRVSDGIIALARMSGAPIYPVTWNVSRRRVLRSWDRFILALPFSRGIFVWGPPIHVPRDADAETQERLRLELETRLNQLCEEADRALGTEPIRPADTEPAAA</sequence>
<dbReference type="Pfam" id="PF04028">
    <property type="entry name" value="DUF374"/>
    <property type="match status" value="1"/>
</dbReference>
<evidence type="ECO:0000313" key="2">
    <source>
        <dbReference type="EMBL" id="UUX48239.1"/>
    </source>
</evidence>
<dbReference type="EMBL" id="CP102480">
    <property type="protein sequence ID" value="UUX48239.1"/>
    <property type="molecule type" value="Genomic_DNA"/>
</dbReference>
<accession>A0A9J7AM47</accession>
<keyword evidence="2" id="KW-0012">Acyltransferase</keyword>
<reference evidence="2" key="1">
    <citation type="submission" date="2022-08" db="EMBL/GenBank/DDBJ databases">
        <title>Nisaea acidiphila sp. nov., isolated from a marine algal debris and emended description of the genus Nisaea Urios et al. 2008.</title>
        <authorList>
            <person name="Kwon K."/>
        </authorList>
    </citation>
    <scope>NUCLEOTIDE SEQUENCE</scope>
    <source>
        <strain evidence="2">MEBiC11861</strain>
    </source>
</reference>
<dbReference type="KEGG" id="naci:NUH88_12520"/>
<protein>
    <submittedName>
        <fullName evidence="2">Lysophospholipid acyltransferase family protein</fullName>
    </submittedName>
</protein>
<dbReference type="Proteomes" id="UP001060336">
    <property type="component" value="Chromosome"/>
</dbReference>
<dbReference type="AlphaFoldDB" id="A0A9J7AM47"/>
<dbReference type="CDD" id="cd07983">
    <property type="entry name" value="LPLAT_DUF374-like"/>
    <property type="match status" value="1"/>
</dbReference>
<evidence type="ECO:0000259" key="1">
    <source>
        <dbReference type="Pfam" id="PF04028"/>
    </source>
</evidence>
<keyword evidence="2" id="KW-0808">Transferase</keyword>
<name>A0A9J7AM47_9PROT</name>